<reference evidence="2 3" key="1">
    <citation type="submission" date="2018-10" db="EMBL/GenBank/DDBJ databases">
        <title>Genome assembly for a Yunnan-Guizhou Plateau 3E fish, Anabarilius grahami (Regan), and its evolutionary and genetic applications.</title>
        <authorList>
            <person name="Jiang W."/>
        </authorList>
    </citation>
    <scope>NUCLEOTIDE SEQUENCE [LARGE SCALE GENOMIC DNA]</scope>
    <source>
        <strain evidence="2">AG-KIZ</strain>
        <tissue evidence="2">Muscle</tissue>
    </source>
</reference>
<dbReference type="Proteomes" id="UP000281406">
    <property type="component" value="Unassembled WGS sequence"/>
</dbReference>
<evidence type="ECO:0000313" key="3">
    <source>
        <dbReference type="Proteomes" id="UP000281406"/>
    </source>
</evidence>
<feature type="region of interest" description="Disordered" evidence="1">
    <location>
        <begin position="155"/>
        <end position="175"/>
    </location>
</feature>
<accession>A0A3N0XK62</accession>
<proteinExistence type="predicted"/>
<evidence type="ECO:0000256" key="1">
    <source>
        <dbReference type="SAM" id="MobiDB-lite"/>
    </source>
</evidence>
<dbReference type="EMBL" id="RJVU01071404">
    <property type="protein sequence ID" value="ROI47929.1"/>
    <property type="molecule type" value="Genomic_DNA"/>
</dbReference>
<evidence type="ECO:0000313" key="2">
    <source>
        <dbReference type="EMBL" id="ROI47929.1"/>
    </source>
</evidence>
<protein>
    <submittedName>
        <fullName evidence="2">Uncharacterized protein</fullName>
    </submittedName>
</protein>
<keyword evidence="3" id="KW-1185">Reference proteome</keyword>
<organism evidence="2 3">
    <name type="scientific">Anabarilius grahami</name>
    <name type="common">Kanglang fish</name>
    <name type="synonym">Barilius grahami</name>
    <dbReference type="NCBI Taxonomy" id="495550"/>
    <lineage>
        <taxon>Eukaryota</taxon>
        <taxon>Metazoa</taxon>
        <taxon>Chordata</taxon>
        <taxon>Craniata</taxon>
        <taxon>Vertebrata</taxon>
        <taxon>Euteleostomi</taxon>
        <taxon>Actinopterygii</taxon>
        <taxon>Neopterygii</taxon>
        <taxon>Teleostei</taxon>
        <taxon>Ostariophysi</taxon>
        <taxon>Cypriniformes</taxon>
        <taxon>Xenocyprididae</taxon>
        <taxon>Xenocypridinae</taxon>
        <taxon>Xenocypridinae incertae sedis</taxon>
        <taxon>Anabarilius</taxon>
    </lineage>
</organism>
<name>A0A3N0XK62_ANAGA</name>
<gene>
    <name evidence="2" type="ORF">DPX16_16352</name>
</gene>
<dbReference type="AlphaFoldDB" id="A0A3N0XK62"/>
<comment type="caution">
    <text evidence="2">The sequence shown here is derived from an EMBL/GenBank/DDBJ whole genome shotgun (WGS) entry which is preliminary data.</text>
</comment>
<sequence length="175" mass="18620">MEEALVSLPDYVPAFEKSTMCHGSSESPTQASLLYLQRVTERRKGCGSQRENSGKYTQQSVNSKYTVEACARLSGRCNGSPSTGEGLHVAQLSASSDQIHSLNGCQGDRVLTYRGRGGIDPCQGTFAAFGSSAVAFHSAAVSQVSSRLSSSLRRSFVSPPSVHPHFSPISPSLHP</sequence>